<proteinExistence type="predicted"/>
<reference evidence="3" key="1">
    <citation type="submission" date="2016-10" db="EMBL/GenBank/DDBJ databases">
        <authorList>
            <person name="Wibberg D."/>
        </authorList>
    </citation>
    <scope>NUCLEOTIDE SEQUENCE [LARGE SCALE GENOMIC DNA]</scope>
</reference>
<reference evidence="1" key="3">
    <citation type="submission" date="2016-10" db="EMBL/GenBank/DDBJ databases">
        <authorList>
            <person name="de Groot N.N."/>
        </authorList>
    </citation>
    <scope>NUCLEOTIDE SEQUENCE [LARGE SCALE GENOMIC DNA]</scope>
    <source>
        <strain evidence="1">CCBAU85039</strain>
    </source>
</reference>
<sequence>MSGFTEEEIAAELKRRNDAIRLEEEGRKAAWRRAELVELEPADTRCLRCGRPIRWWEATSPETPLCDICL</sequence>
<reference evidence="2 4" key="2">
    <citation type="submission" date="2016-10" db="EMBL/GenBank/DDBJ databases">
        <authorList>
            <person name="Varghese N."/>
            <person name="Submissions S."/>
        </authorList>
    </citation>
    <scope>NUCLEOTIDE SEQUENCE [LARGE SCALE GENOMIC DNA]</scope>
    <source>
        <strain evidence="2 4">CGMCC 1.7071</strain>
    </source>
</reference>
<name>A0A1H8T495_9HYPH</name>
<evidence type="ECO:0000313" key="1">
    <source>
        <dbReference type="EMBL" id="SEI14260.1"/>
    </source>
</evidence>
<dbReference type="AlphaFoldDB" id="A0A1H8T495"/>
<keyword evidence="4" id="KW-1185">Reference proteome</keyword>
<dbReference type="EMBL" id="FNXB01000036">
    <property type="protein sequence ID" value="SEI14260.1"/>
    <property type="molecule type" value="Genomic_DNA"/>
</dbReference>
<organism evidence="1 3">
    <name type="scientific">Rhizobium tibeticum</name>
    <dbReference type="NCBI Taxonomy" id="501024"/>
    <lineage>
        <taxon>Bacteria</taxon>
        <taxon>Pseudomonadati</taxon>
        <taxon>Pseudomonadota</taxon>
        <taxon>Alphaproteobacteria</taxon>
        <taxon>Hyphomicrobiales</taxon>
        <taxon>Rhizobiaceae</taxon>
        <taxon>Rhizobium/Agrobacterium group</taxon>
        <taxon>Rhizobium</taxon>
    </lineage>
</organism>
<dbReference type="STRING" id="501024.RTCCBAU85039_5061"/>
<evidence type="ECO:0000313" key="3">
    <source>
        <dbReference type="Proteomes" id="UP000183063"/>
    </source>
</evidence>
<dbReference type="Proteomes" id="UP000183063">
    <property type="component" value="Unassembled WGS sequence"/>
</dbReference>
<dbReference type="EMBL" id="FOCV01000027">
    <property type="protein sequence ID" value="SEO85767.1"/>
    <property type="molecule type" value="Genomic_DNA"/>
</dbReference>
<protein>
    <submittedName>
        <fullName evidence="1">Uncharacterized protein</fullName>
    </submittedName>
</protein>
<accession>A0A1H8T495</accession>
<dbReference type="Proteomes" id="UP000198939">
    <property type="component" value="Unassembled WGS sequence"/>
</dbReference>
<evidence type="ECO:0000313" key="4">
    <source>
        <dbReference type="Proteomes" id="UP000198939"/>
    </source>
</evidence>
<gene>
    <name evidence="1" type="ORF">RTCCBAU85039_5061</name>
    <name evidence="2" type="ORF">SAMN05216228_102746</name>
</gene>
<evidence type="ECO:0000313" key="2">
    <source>
        <dbReference type="EMBL" id="SEO85767.1"/>
    </source>
</evidence>